<evidence type="ECO:0000256" key="6">
    <source>
        <dbReference type="ARBA" id="ARBA00022679"/>
    </source>
</evidence>
<dbReference type="InterPro" id="IPR004358">
    <property type="entry name" value="Sig_transdc_His_kin-like_C"/>
</dbReference>
<comment type="subcellular location">
    <subcellularLocation>
        <location evidence="2">Cell membrane</location>
        <topology evidence="2">Multi-pass membrane protein</topology>
    </subcellularLocation>
</comment>
<feature type="domain" description="Histidine kinase" evidence="16">
    <location>
        <begin position="309"/>
        <end position="526"/>
    </location>
</feature>
<dbReference type="Pfam" id="PF17203">
    <property type="entry name" value="sCache_3_2"/>
    <property type="match status" value="1"/>
</dbReference>
<dbReference type="InterPro" id="IPR029151">
    <property type="entry name" value="Sensor-like_sf"/>
</dbReference>
<dbReference type="InterPro" id="IPR039506">
    <property type="entry name" value="SPOB_a"/>
</dbReference>
<dbReference type="SUPFAM" id="SSF55874">
    <property type="entry name" value="ATPase domain of HSP90 chaperone/DNA topoisomerase II/histidine kinase"/>
    <property type="match status" value="1"/>
</dbReference>
<dbReference type="RefSeq" id="WP_111184998.1">
    <property type="nucleotide sequence ID" value="NZ_POUD01000371.1"/>
</dbReference>
<dbReference type="EMBL" id="POUD01000371">
    <property type="protein sequence ID" value="PZG04849.1"/>
    <property type="molecule type" value="Genomic_DNA"/>
</dbReference>
<keyword evidence="12" id="KW-0902">Two-component regulatory system</keyword>
<evidence type="ECO:0000256" key="7">
    <source>
        <dbReference type="ARBA" id="ARBA00022692"/>
    </source>
</evidence>
<dbReference type="OrthoDB" id="9792686at2"/>
<feature type="region of interest" description="Disordered" evidence="14">
    <location>
        <begin position="526"/>
        <end position="563"/>
    </location>
</feature>
<keyword evidence="11 15" id="KW-1133">Transmembrane helix</keyword>
<keyword evidence="6" id="KW-0808">Transferase</keyword>
<dbReference type="InterPro" id="IPR005467">
    <property type="entry name" value="His_kinase_dom"/>
</dbReference>
<name>A0A2W2DL92_9ACTN</name>
<dbReference type="GO" id="GO:0005524">
    <property type="term" value="F:ATP binding"/>
    <property type="evidence" value="ECO:0007669"/>
    <property type="project" value="UniProtKB-KW"/>
</dbReference>
<dbReference type="Gene3D" id="3.30.450.20">
    <property type="entry name" value="PAS domain"/>
    <property type="match status" value="2"/>
</dbReference>
<evidence type="ECO:0000259" key="16">
    <source>
        <dbReference type="PROSITE" id="PS50109"/>
    </source>
</evidence>
<dbReference type="InterPro" id="IPR035965">
    <property type="entry name" value="PAS-like_dom_sf"/>
</dbReference>
<dbReference type="PRINTS" id="PR00344">
    <property type="entry name" value="BCTRLSENSOR"/>
</dbReference>
<evidence type="ECO:0000256" key="15">
    <source>
        <dbReference type="SAM" id="Phobius"/>
    </source>
</evidence>
<organism evidence="18 19">
    <name type="scientific">Nonomuraea aridisoli</name>
    <dbReference type="NCBI Taxonomy" id="2070368"/>
    <lineage>
        <taxon>Bacteria</taxon>
        <taxon>Bacillati</taxon>
        <taxon>Actinomycetota</taxon>
        <taxon>Actinomycetes</taxon>
        <taxon>Streptosporangiales</taxon>
        <taxon>Streptosporangiaceae</taxon>
        <taxon>Nonomuraea</taxon>
    </lineage>
</organism>
<dbReference type="GO" id="GO:0000155">
    <property type="term" value="F:phosphorelay sensor kinase activity"/>
    <property type="evidence" value="ECO:0007669"/>
    <property type="project" value="InterPro"/>
</dbReference>
<comment type="caution">
    <text evidence="18">The sequence shown here is derived from an EMBL/GenBank/DDBJ whole genome shotgun (WGS) entry which is preliminary data.</text>
</comment>
<keyword evidence="10" id="KW-0067">ATP-binding</keyword>
<accession>A0A2W2DL92</accession>
<dbReference type="InterPro" id="IPR003594">
    <property type="entry name" value="HATPase_dom"/>
</dbReference>
<feature type="transmembrane region" description="Helical" evidence="15">
    <location>
        <begin position="178"/>
        <end position="200"/>
    </location>
</feature>
<dbReference type="Gene3D" id="3.30.565.10">
    <property type="entry name" value="Histidine kinase-like ATPase, C-terminal domain"/>
    <property type="match status" value="1"/>
</dbReference>
<dbReference type="InterPro" id="IPR000014">
    <property type="entry name" value="PAS"/>
</dbReference>
<dbReference type="Proteomes" id="UP000249304">
    <property type="component" value="Unassembled WGS sequence"/>
</dbReference>
<evidence type="ECO:0000313" key="18">
    <source>
        <dbReference type="EMBL" id="PZG04849.1"/>
    </source>
</evidence>
<protein>
    <recommendedName>
        <fullName evidence="3">histidine kinase</fullName>
        <ecNumber evidence="3">2.7.13.3</ecNumber>
    </recommendedName>
</protein>
<feature type="domain" description="PAS" evidence="17">
    <location>
        <begin position="222"/>
        <end position="251"/>
    </location>
</feature>
<dbReference type="PROSITE" id="PS50112">
    <property type="entry name" value="PAS"/>
    <property type="match status" value="1"/>
</dbReference>
<evidence type="ECO:0000256" key="11">
    <source>
        <dbReference type="ARBA" id="ARBA00022989"/>
    </source>
</evidence>
<dbReference type="Pfam" id="PF02518">
    <property type="entry name" value="HATPase_c"/>
    <property type="match status" value="1"/>
</dbReference>
<evidence type="ECO:0000256" key="14">
    <source>
        <dbReference type="SAM" id="MobiDB-lite"/>
    </source>
</evidence>
<dbReference type="PANTHER" id="PTHR43547:SF10">
    <property type="entry name" value="SENSOR HISTIDINE KINASE DCUS"/>
    <property type="match status" value="1"/>
</dbReference>
<keyword evidence="5" id="KW-0597">Phosphoprotein</keyword>
<dbReference type="SUPFAM" id="SSF103190">
    <property type="entry name" value="Sensory domain-like"/>
    <property type="match status" value="1"/>
</dbReference>
<dbReference type="CDD" id="cd00130">
    <property type="entry name" value="PAS"/>
    <property type="match status" value="1"/>
</dbReference>
<dbReference type="Gene3D" id="1.10.287.130">
    <property type="match status" value="1"/>
</dbReference>
<dbReference type="AlphaFoldDB" id="A0A2W2DL92"/>
<keyword evidence="4" id="KW-1003">Cell membrane</keyword>
<keyword evidence="13 15" id="KW-0472">Membrane</keyword>
<evidence type="ECO:0000256" key="8">
    <source>
        <dbReference type="ARBA" id="ARBA00022741"/>
    </source>
</evidence>
<gene>
    <name evidence="18" type="ORF">C1J01_44145</name>
</gene>
<reference evidence="18 19" key="1">
    <citation type="submission" date="2018-01" db="EMBL/GenBank/DDBJ databases">
        <title>Draft genome sequence of Nonomuraea sp. KC333.</title>
        <authorList>
            <person name="Sahin N."/>
            <person name="Saygin H."/>
            <person name="Ay H."/>
        </authorList>
    </citation>
    <scope>NUCLEOTIDE SEQUENCE [LARGE SCALE GENOMIC DNA]</scope>
    <source>
        <strain evidence="18 19">KC333</strain>
    </source>
</reference>
<dbReference type="Pfam" id="PF14689">
    <property type="entry name" value="SPOB_a"/>
    <property type="match status" value="1"/>
</dbReference>
<comment type="catalytic activity">
    <reaction evidence="1">
        <text>ATP + protein L-histidine = ADP + protein N-phospho-L-histidine.</text>
        <dbReference type="EC" id="2.7.13.3"/>
    </reaction>
</comment>
<dbReference type="SMART" id="SM00387">
    <property type="entry name" value="HATPase_c"/>
    <property type="match status" value="1"/>
</dbReference>
<keyword evidence="9 18" id="KW-0418">Kinase</keyword>
<proteinExistence type="predicted"/>
<evidence type="ECO:0000259" key="17">
    <source>
        <dbReference type="PROSITE" id="PS50112"/>
    </source>
</evidence>
<dbReference type="InterPro" id="IPR036890">
    <property type="entry name" value="HATPase_C_sf"/>
</dbReference>
<dbReference type="PROSITE" id="PS50109">
    <property type="entry name" value="HIS_KIN"/>
    <property type="match status" value="1"/>
</dbReference>
<evidence type="ECO:0000256" key="10">
    <source>
        <dbReference type="ARBA" id="ARBA00022840"/>
    </source>
</evidence>
<dbReference type="PANTHER" id="PTHR43547">
    <property type="entry name" value="TWO-COMPONENT HISTIDINE KINASE"/>
    <property type="match status" value="1"/>
</dbReference>
<keyword evidence="8" id="KW-0547">Nucleotide-binding</keyword>
<evidence type="ECO:0000256" key="1">
    <source>
        <dbReference type="ARBA" id="ARBA00000085"/>
    </source>
</evidence>
<evidence type="ECO:0000256" key="4">
    <source>
        <dbReference type="ARBA" id="ARBA00022475"/>
    </source>
</evidence>
<evidence type="ECO:0000256" key="13">
    <source>
        <dbReference type="ARBA" id="ARBA00023136"/>
    </source>
</evidence>
<evidence type="ECO:0000256" key="9">
    <source>
        <dbReference type="ARBA" id="ARBA00022777"/>
    </source>
</evidence>
<dbReference type="InterPro" id="IPR016120">
    <property type="entry name" value="Sig_transdc_His_kin_SpoOB"/>
</dbReference>
<evidence type="ECO:0000313" key="19">
    <source>
        <dbReference type="Proteomes" id="UP000249304"/>
    </source>
</evidence>
<sequence>MGKVRRVRDASLGTQLFALQMVIVLLAVGGTAGVWAEHTRDQLDSLHQQRALAIAQSVAALPQVREAFELARPETVLQPLAMSVQQETGADYVVIANTEQKRYAHPNASLIGKRLSTDGSPVLRTGRSWVGTETGTIGTTVRGKAPIRDEYGTVIGLVSVGVLETTVTGQLAHALPPLIWTAAAVLLAGLALAALITARVRRQTFGLEPREIAALLDQREGVLHGVKEGVLALDLAGRVTLVNDAARELLGDVPIGAGEDLTRLPVSDRMRDVLGGADPGEDRIVLHGERVLVLNRTPVWVRGRHRGWVVTLRDRTELVRLARELDDTSSATEALRAQAHEFANRMHTVVGLLELGEHEAAVSFITRTTRGTYAADLRERIQEPTLAALLLAKSAEAAERGARIVLSDDSSVPEGTLGDPQDAVLVVGNLVANAIDALDGAEGTIEVSVRADAGGLRVRVGDSGPGIAPDLVEEVFREGFTTKAAHSGPRGLGLALTRQACLRRGGWVRVRNDGGAVFTALLPAKTGEGTPLADEGAEGARRPRRRLETTAPGRPSPPTGARS</sequence>
<dbReference type="InterPro" id="IPR033463">
    <property type="entry name" value="sCache_3"/>
</dbReference>
<evidence type="ECO:0000256" key="5">
    <source>
        <dbReference type="ARBA" id="ARBA00022553"/>
    </source>
</evidence>
<dbReference type="SUPFAM" id="SSF55785">
    <property type="entry name" value="PYP-like sensor domain (PAS domain)"/>
    <property type="match status" value="1"/>
</dbReference>
<keyword evidence="7 15" id="KW-0812">Transmembrane</keyword>
<evidence type="ECO:0000256" key="12">
    <source>
        <dbReference type="ARBA" id="ARBA00023012"/>
    </source>
</evidence>
<evidence type="ECO:0000256" key="3">
    <source>
        <dbReference type="ARBA" id="ARBA00012438"/>
    </source>
</evidence>
<dbReference type="GO" id="GO:0005886">
    <property type="term" value="C:plasma membrane"/>
    <property type="evidence" value="ECO:0007669"/>
    <property type="project" value="UniProtKB-SubCell"/>
</dbReference>
<evidence type="ECO:0000256" key="2">
    <source>
        <dbReference type="ARBA" id="ARBA00004651"/>
    </source>
</evidence>
<dbReference type="EC" id="2.7.13.3" evidence="3"/>
<keyword evidence="19" id="KW-1185">Reference proteome</keyword>
<dbReference type="SUPFAM" id="SSF55890">
    <property type="entry name" value="Sporulation response regulatory protein Spo0B"/>
    <property type="match status" value="1"/>
</dbReference>
<feature type="compositionally biased region" description="Pro residues" evidence="14">
    <location>
        <begin position="554"/>
        <end position="563"/>
    </location>
</feature>